<sequence length="203" mass="21813">MVAPDPIRRHSALDDAQGLFIGTALVALGLAILQSTGLVTGQIAGLALLVATWTGLPFGPVFFALNLPFYYLAIRRLGWRFTLKTFACVGGLTLVSMARPGLLSFDYVQPLAGAVIAGICMGLGLLAVFRHGASLGGVGVVAFYLQDRFGFRAGWTQLLVDAVVFTLAFFTLPTMSVVWSLCGAVVMNLVIMINHRRDWYVAM</sequence>
<feature type="transmembrane region" description="Helical" evidence="6">
    <location>
        <begin position="176"/>
        <end position="193"/>
    </location>
</feature>
<feature type="transmembrane region" description="Helical" evidence="6">
    <location>
        <begin position="77"/>
        <end position="98"/>
    </location>
</feature>
<comment type="caution">
    <text evidence="7">The sequence shown here is derived from an EMBL/GenBank/DDBJ whole genome shotgun (WGS) entry which is preliminary data.</text>
</comment>
<keyword evidence="2" id="KW-1003">Cell membrane</keyword>
<protein>
    <submittedName>
        <fullName evidence="7">YitT family protein</fullName>
    </submittedName>
</protein>
<dbReference type="InterPro" id="IPR051461">
    <property type="entry name" value="UPF0750_membrane"/>
</dbReference>
<dbReference type="Proteomes" id="UP000249185">
    <property type="component" value="Unassembled WGS sequence"/>
</dbReference>
<dbReference type="PANTHER" id="PTHR33545">
    <property type="entry name" value="UPF0750 MEMBRANE PROTEIN YITT-RELATED"/>
    <property type="match status" value="1"/>
</dbReference>
<proteinExistence type="predicted"/>
<evidence type="ECO:0000256" key="1">
    <source>
        <dbReference type="ARBA" id="ARBA00004651"/>
    </source>
</evidence>
<dbReference type="GO" id="GO:0005886">
    <property type="term" value="C:plasma membrane"/>
    <property type="evidence" value="ECO:0007669"/>
    <property type="project" value="UniProtKB-SubCell"/>
</dbReference>
<keyword evidence="4 6" id="KW-1133">Transmembrane helix</keyword>
<reference evidence="7 8" key="1">
    <citation type="submission" date="2017-08" db="EMBL/GenBank/DDBJ databases">
        <title>Infants hospitalized years apart are colonized by the same room-sourced microbial strains.</title>
        <authorList>
            <person name="Brooks B."/>
            <person name="Olm M.R."/>
            <person name="Firek B.A."/>
            <person name="Baker R."/>
            <person name="Thomas B.C."/>
            <person name="Morowitz M.J."/>
            <person name="Banfield J.F."/>
        </authorList>
    </citation>
    <scope>NUCLEOTIDE SEQUENCE [LARGE SCALE GENOMIC DNA]</scope>
    <source>
        <strain evidence="7">S2_005_002_R2_34</strain>
    </source>
</reference>
<gene>
    <name evidence="7" type="ORF">DI556_15710</name>
</gene>
<keyword evidence="3 6" id="KW-0812">Transmembrane</keyword>
<dbReference type="PANTHER" id="PTHR33545:SF5">
    <property type="entry name" value="UPF0750 MEMBRANE PROTEIN YITT"/>
    <property type="match status" value="1"/>
</dbReference>
<keyword evidence="5 6" id="KW-0472">Membrane</keyword>
<evidence type="ECO:0000313" key="7">
    <source>
        <dbReference type="EMBL" id="PZQ47942.1"/>
    </source>
</evidence>
<accession>A0A2W5N3B2</accession>
<organism evidence="7 8">
    <name type="scientific">Rhodovulum sulfidophilum</name>
    <name type="common">Rhodobacter sulfidophilus</name>
    <dbReference type="NCBI Taxonomy" id="35806"/>
    <lineage>
        <taxon>Bacteria</taxon>
        <taxon>Pseudomonadati</taxon>
        <taxon>Pseudomonadota</taxon>
        <taxon>Alphaproteobacteria</taxon>
        <taxon>Rhodobacterales</taxon>
        <taxon>Paracoccaceae</taxon>
        <taxon>Rhodovulum</taxon>
    </lineage>
</organism>
<name>A0A2W5N3B2_RHOSU</name>
<dbReference type="Pfam" id="PF02588">
    <property type="entry name" value="YitT_membrane"/>
    <property type="match status" value="1"/>
</dbReference>
<feature type="transmembrane region" description="Helical" evidence="6">
    <location>
        <begin position="110"/>
        <end position="129"/>
    </location>
</feature>
<evidence type="ECO:0000256" key="4">
    <source>
        <dbReference type="ARBA" id="ARBA00022989"/>
    </source>
</evidence>
<evidence type="ECO:0000256" key="3">
    <source>
        <dbReference type="ARBA" id="ARBA00022692"/>
    </source>
</evidence>
<feature type="transmembrane region" description="Helical" evidence="6">
    <location>
        <begin position="43"/>
        <end position="65"/>
    </location>
</feature>
<feature type="transmembrane region" description="Helical" evidence="6">
    <location>
        <begin position="149"/>
        <end position="170"/>
    </location>
</feature>
<evidence type="ECO:0000313" key="8">
    <source>
        <dbReference type="Proteomes" id="UP000249185"/>
    </source>
</evidence>
<evidence type="ECO:0000256" key="2">
    <source>
        <dbReference type="ARBA" id="ARBA00022475"/>
    </source>
</evidence>
<evidence type="ECO:0000256" key="6">
    <source>
        <dbReference type="SAM" id="Phobius"/>
    </source>
</evidence>
<feature type="transmembrane region" description="Helical" evidence="6">
    <location>
        <begin position="18"/>
        <end position="37"/>
    </location>
</feature>
<dbReference type="AlphaFoldDB" id="A0A2W5N3B2"/>
<dbReference type="InterPro" id="IPR003740">
    <property type="entry name" value="YitT"/>
</dbReference>
<evidence type="ECO:0000256" key="5">
    <source>
        <dbReference type="ARBA" id="ARBA00023136"/>
    </source>
</evidence>
<comment type="subcellular location">
    <subcellularLocation>
        <location evidence="1">Cell membrane</location>
        <topology evidence="1">Multi-pass membrane protein</topology>
    </subcellularLocation>
</comment>
<dbReference type="EMBL" id="QFPW01000014">
    <property type="protein sequence ID" value="PZQ47942.1"/>
    <property type="molecule type" value="Genomic_DNA"/>
</dbReference>